<name>A0A0R1QCZ6_9LACO</name>
<dbReference type="PANTHER" id="PTHR33545">
    <property type="entry name" value="UPF0750 MEMBRANE PROTEIN YITT-RELATED"/>
    <property type="match status" value="1"/>
</dbReference>
<keyword evidence="3 6" id="KW-0812">Transmembrane</keyword>
<feature type="transmembrane region" description="Helical" evidence="6">
    <location>
        <begin position="125"/>
        <end position="143"/>
    </location>
</feature>
<dbReference type="Gene3D" id="3.30.70.120">
    <property type="match status" value="1"/>
</dbReference>
<evidence type="ECO:0000256" key="2">
    <source>
        <dbReference type="ARBA" id="ARBA00022475"/>
    </source>
</evidence>
<dbReference type="GO" id="GO:0005886">
    <property type="term" value="C:plasma membrane"/>
    <property type="evidence" value="ECO:0007669"/>
    <property type="project" value="UniProtKB-SubCell"/>
</dbReference>
<feature type="transmembrane region" description="Helical" evidence="6">
    <location>
        <begin position="21"/>
        <end position="38"/>
    </location>
</feature>
<proteinExistence type="predicted"/>
<dbReference type="CDD" id="cd16380">
    <property type="entry name" value="YitT_C"/>
    <property type="match status" value="1"/>
</dbReference>
<dbReference type="InterPro" id="IPR003740">
    <property type="entry name" value="YitT"/>
</dbReference>
<keyword evidence="4 6" id="KW-1133">Transmembrane helix</keyword>
<keyword evidence="2" id="KW-1003">Cell membrane</keyword>
<feature type="transmembrane region" description="Helical" evidence="6">
    <location>
        <begin position="93"/>
        <end position="113"/>
    </location>
</feature>
<evidence type="ECO:0000256" key="4">
    <source>
        <dbReference type="ARBA" id="ARBA00022989"/>
    </source>
</evidence>
<dbReference type="Pfam" id="PF10035">
    <property type="entry name" value="DUF2179"/>
    <property type="match status" value="1"/>
</dbReference>
<evidence type="ECO:0000256" key="5">
    <source>
        <dbReference type="ARBA" id="ARBA00023136"/>
    </source>
</evidence>
<evidence type="ECO:0000313" key="8">
    <source>
        <dbReference type="EMBL" id="KRL39075.1"/>
    </source>
</evidence>
<feature type="transmembrane region" description="Helical" evidence="6">
    <location>
        <begin position="163"/>
        <end position="184"/>
    </location>
</feature>
<keyword evidence="5 6" id="KW-0472">Membrane</keyword>
<comment type="subcellular location">
    <subcellularLocation>
        <location evidence="1">Cell membrane</location>
        <topology evidence="1">Multi-pass membrane protein</topology>
    </subcellularLocation>
</comment>
<protein>
    <recommendedName>
        <fullName evidence="7">DUF2179 domain-containing protein</fullName>
    </recommendedName>
</protein>
<dbReference type="AlphaFoldDB" id="A0A0R1QCZ6"/>
<organism evidence="8 9">
    <name type="scientific">Liquorilactobacillus uvarum DSM 19971</name>
    <dbReference type="NCBI Taxonomy" id="1423812"/>
    <lineage>
        <taxon>Bacteria</taxon>
        <taxon>Bacillati</taxon>
        <taxon>Bacillota</taxon>
        <taxon>Bacilli</taxon>
        <taxon>Lactobacillales</taxon>
        <taxon>Lactobacillaceae</taxon>
        <taxon>Liquorilactobacillus</taxon>
    </lineage>
</organism>
<evidence type="ECO:0000259" key="7">
    <source>
        <dbReference type="Pfam" id="PF10035"/>
    </source>
</evidence>
<dbReference type="PANTHER" id="PTHR33545:SF5">
    <property type="entry name" value="UPF0750 MEMBRANE PROTEIN YITT"/>
    <property type="match status" value="1"/>
</dbReference>
<dbReference type="InterPro" id="IPR019264">
    <property type="entry name" value="DUF2179"/>
</dbReference>
<reference evidence="8 9" key="1">
    <citation type="journal article" date="2015" name="Genome Announc.">
        <title>Expanding the biotechnology potential of lactobacilli through comparative genomics of 213 strains and associated genera.</title>
        <authorList>
            <person name="Sun Z."/>
            <person name="Harris H.M."/>
            <person name="McCann A."/>
            <person name="Guo C."/>
            <person name="Argimon S."/>
            <person name="Zhang W."/>
            <person name="Yang X."/>
            <person name="Jeffery I.B."/>
            <person name="Cooney J.C."/>
            <person name="Kagawa T.F."/>
            <person name="Liu W."/>
            <person name="Song Y."/>
            <person name="Salvetti E."/>
            <person name="Wrobel A."/>
            <person name="Rasinkangas P."/>
            <person name="Parkhill J."/>
            <person name="Rea M.C."/>
            <person name="O'Sullivan O."/>
            <person name="Ritari J."/>
            <person name="Douillard F.P."/>
            <person name="Paul Ross R."/>
            <person name="Yang R."/>
            <person name="Briner A.E."/>
            <person name="Felis G.E."/>
            <person name="de Vos W.M."/>
            <person name="Barrangou R."/>
            <person name="Klaenhammer T.R."/>
            <person name="Caufield P.W."/>
            <person name="Cui Y."/>
            <person name="Zhang H."/>
            <person name="O'Toole P.W."/>
        </authorList>
    </citation>
    <scope>NUCLEOTIDE SEQUENCE [LARGE SCALE GENOMIC DNA]</scope>
    <source>
        <strain evidence="8 9">DSM 19971</strain>
    </source>
</reference>
<comment type="caution">
    <text evidence="8">The sequence shown here is derived from an EMBL/GenBank/DDBJ whole genome shotgun (WGS) entry which is preliminary data.</text>
</comment>
<keyword evidence="9" id="KW-1185">Reference proteome</keyword>
<dbReference type="Pfam" id="PF02588">
    <property type="entry name" value="YitT_membrane"/>
    <property type="match status" value="1"/>
</dbReference>
<feature type="transmembrane region" description="Helical" evidence="6">
    <location>
        <begin position="71"/>
        <end position="87"/>
    </location>
</feature>
<dbReference type="InterPro" id="IPR015867">
    <property type="entry name" value="N-reg_PII/ATP_PRibTrfase_C"/>
</dbReference>
<dbReference type="STRING" id="1423812.FD20_GL000117"/>
<evidence type="ECO:0000256" key="6">
    <source>
        <dbReference type="SAM" id="Phobius"/>
    </source>
</evidence>
<evidence type="ECO:0000256" key="1">
    <source>
        <dbReference type="ARBA" id="ARBA00004651"/>
    </source>
</evidence>
<evidence type="ECO:0000313" key="9">
    <source>
        <dbReference type="Proteomes" id="UP000051155"/>
    </source>
</evidence>
<dbReference type="EMBL" id="AZEG01000001">
    <property type="protein sequence ID" value="KRL39075.1"/>
    <property type="molecule type" value="Genomic_DNA"/>
</dbReference>
<sequence length="309" mass="33850">MGNKNGGSNMEIRISDEVKRIAVAVLAGVVLAVGLNFFMIPGNIFASGFNGIAQLLSSILNKMFQIKIDTGYFILLLNIPVGILGWLKVGRNFTYYSVVTIISTTFFAIVIPVQRFTPDPLMSGLFGGVLTGVGIGAALRYGFSTGGMDIIAVIINKTTGKSVGFVMLIINMFIILTAGFFFGWQSALYTIISNYAMTRVIDGIHTSHQKLTAFVVTNRSKNIIPVLRRSLVRGVTIMPSKGGYSGEDSQVLMIVITRYELYHFKQIINQEDPTAFVNFVNTSDIAGNFFDEDQQAKISARAAQLNKKR</sequence>
<evidence type="ECO:0000256" key="3">
    <source>
        <dbReference type="ARBA" id="ARBA00022692"/>
    </source>
</evidence>
<dbReference type="InterPro" id="IPR051461">
    <property type="entry name" value="UPF0750_membrane"/>
</dbReference>
<dbReference type="PATRIC" id="fig|1423812.3.peg.119"/>
<dbReference type="PIRSF" id="PIRSF006483">
    <property type="entry name" value="Membrane_protein_YitT"/>
    <property type="match status" value="1"/>
</dbReference>
<dbReference type="Proteomes" id="UP000051155">
    <property type="component" value="Unassembled WGS sequence"/>
</dbReference>
<feature type="domain" description="DUF2179" evidence="7">
    <location>
        <begin position="233"/>
        <end position="287"/>
    </location>
</feature>
<accession>A0A0R1QCZ6</accession>
<gene>
    <name evidence="8" type="ORF">FD20_GL000117</name>
</gene>